<dbReference type="PANTHER" id="PTHR22946">
    <property type="entry name" value="DIENELACTONE HYDROLASE DOMAIN-CONTAINING PROTEIN-RELATED"/>
    <property type="match status" value="1"/>
</dbReference>
<keyword evidence="5" id="KW-1185">Reference proteome</keyword>
<dbReference type="InterPro" id="IPR050261">
    <property type="entry name" value="FrsA_esterase"/>
</dbReference>
<dbReference type="Pfam" id="PF01738">
    <property type="entry name" value="DLH"/>
    <property type="match status" value="1"/>
</dbReference>
<gene>
    <name evidence="4" type="ORF">KMZ93_17690</name>
</gene>
<evidence type="ECO:0000256" key="2">
    <source>
        <dbReference type="SAM" id="SignalP"/>
    </source>
</evidence>
<accession>A0A975NVM7</accession>
<proteinExistence type="predicted"/>
<dbReference type="SUPFAM" id="SSF53474">
    <property type="entry name" value="alpha/beta-Hydrolases"/>
    <property type="match status" value="1"/>
</dbReference>
<protein>
    <submittedName>
        <fullName evidence="4">Dienelactone hydrolase family protein</fullName>
    </submittedName>
</protein>
<dbReference type="Gene3D" id="3.40.50.1820">
    <property type="entry name" value="alpha/beta hydrolase"/>
    <property type="match status" value="1"/>
</dbReference>
<evidence type="ECO:0000259" key="3">
    <source>
        <dbReference type="Pfam" id="PF01738"/>
    </source>
</evidence>
<dbReference type="InterPro" id="IPR029058">
    <property type="entry name" value="AB_hydrolase_fold"/>
</dbReference>
<feature type="domain" description="Dienelactone hydrolase" evidence="3">
    <location>
        <begin position="43"/>
        <end position="142"/>
    </location>
</feature>
<dbReference type="RefSeq" id="WP_215602535.1">
    <property type="nucleotide sequence ID" value="NZ_CP076136.1"/>
</dbReference>
<feature type="chain" id="PRO_5037700484" evidence="2">
    <location>
        <begin position="24"/>
        <end position="171"/>
    </location>
</feature>
<dbReference type="GO" id="GO:0052689">
    <property type="term" value="F:carboxylic ester hydrolase activity"/>
    <property type="evidence" value="ECO:0007669"/>
    <property type="project" value="UniProtKB-ARBA"/>
</dbReference>
<organism evidence="4 5">
    <name type="scientific">Bradyrhizobium sediminis</name>
    <dbReference type="NCBI Taxonomy" id="2840469"/>
    <lineage>
        <taxon>Bacteria</taxon>
        <taxon>Pseudomonadati</taxon>
        <taxon>Pseudomonadota</taxon>
        <taxon>Alphaproteobacteria</taxon>
        <taxon>Hyphomicrobiales</taxon>
        <taxon>Nitrobacteraceae</taxon>
        <taxon>Bradyrhizobium</taxon>
    </lineage>
</organism>
<sequence length="171" mass="18192">MRFCLIFSTMLATLMSFAVQAYAGKFVEIESRGGQSNQARIIGYLARPPGSGPFPAVVVLHGCGGFHQDMLAWADRLRRWGYVALAVDSFGPRDIETKCGGFGDQPADAFRALAYLTTQPYVRADHVAVLGFSMGGASVLAALERGSISGLFPDKFHAGVALPHVAAQPAS</sequence>
<dbReference type="Proteomes" id="UP000676951">
    <property type="component" value="Chromosome"/>
</dbReference>
<keyword evidence="1 4" id="KW-0378">Hydrolase</keyword>
<dbReference type="InterPro" id="IPR002925">
    <property type="entry name" value="Dienelactn_hydro"/>
</dbReference>
<feature type="signal peptide" evidence="2">
    <location>
        <begin position="1"/>
        <end position="23"/>
    </location>
</feature>
<keyword evidence="2" id="KW-0732">Signal</keyword>
<dbReference type="AlphaFoldDB" id="A0A975NVM7"/>
<dbReference type="EMBL" id="CP076136">
    <property type="protein sequence ID" value="QWG21815.1"/>
    <property type="molecule type" value="Genomic_DNA"/>
</dbReference>
<name>A0A975NVM7_9BRAD</name>
<reference evidence="4 5" key="1">
    <citation type="submission" date="2021-06" db="EMBL/GenBank/DDBJ databases">
        <title>Bradyrhizobium sp. S2-11-4 Genome sequencing.</title>
        <authorList>
            <person name="Jin L."/>
        </authorList>
    </citation>
    <scope>NUCLEOTIDE SEQUENCE [LARGE SCALE GENOMIC DNA]</scope>
    <source>
        <strain evidence="4 5">S2-11-4</strain>
    </source>
</reference>
<evidence type="ECO:0000256" key="1">
    <source>
        <dbReference type="ARBA" id="ARBA00022801"/>
    </source>
</evidence>
<dbReference type="PANTHER" id="PTHR22946:SF9">
    <property type="entry name" value="POLYKETIDE TRANSFERASE AF380"/>
    <property type="match status" value="1"/>
</dbReference>
<evidence type="ECO:0000313" key="4">
    <source>
        <dbReference type="EMBL" id="QWG21815.1"/>
    </source>
</evidence>
<evidence type="ECO:0000313" key="5">
    <source>
        <dbReference type="Proteomes" id="UP000676951"/>
    </source>
</evidence>